<gene>
    <name evidence="1" type="ORF">RPERSI_LOCUS24742</name>
</gene>
<feature type="non-terminal residue" evidence="1">
    <location>
        <position position="230"/>
    </location>
</feature>
<feature type="non-terminal residue" evidence="1">
    <location>
        <position position="1"/>
    </location>
</feature>
<proteinExistence type="predicted"/>
<reference evidence="1" key="1">
    <citation type="submission" date="2021-06" db="EMBL/GenBank/DDBJ databases">
        <authorList>
            <person name="Kallberg Y."/>
            <person name="Tangrot J."/>
            <person name="Rosling A."/>
        </authorList>
    </citation>
    <scope>NUCLEOTIDE SEQUENCE</scope>
    <source>
        <strain evidence="1">MA461A</strain>
    </source>
</reference>
<comment type="caution">
    <text evidence="1">The sequence shown here is derived from an EMBL/GenBank/DDBJ whole genome shotgun (WGS) entry which is preliminary data.</text>
</comment>
<dbReference type="Proteomes" id="UP000789920">
    <property type="component" value="Unassembled WGS sequence"/>
</dbReference>
<name>A0ACA9S1G5_9GLOM</name>
<sequence>NDWTKNLDHKIFPEVLITTTLDTYDRKTFSSYVDFLNIIDSKEKKLFEPLNKNFYSIDYDFYNLLGLNSDVLAIDEKFQDYIQLSLYDKSTQLPQFVETIQIGSNKVLQKFYNNYWEENKAFLSNRFEQDIRYIDASKIEIENEKDQFTMLLQILSIKNTIDKRIKQTAIQNYESTLESWNLFITQNYQDSFKEQIGQIQSYFNINLDEVKTNDVDPFQLAYRINEIINE</sequence>
<accession>A0ACA9S1G5</accession>
<dbReference type="EMBL" id="CAJVQC010080086">
    <property type="protein sequence ID" value="CAG8817675.1"/>
    <property type="molecule type" value="Genomic_DNA"/>
</dbReference>
<evidence type="ECO:0000313" key="2">
    <source>
        <dbReference type="Proteomes" id="UP000789920"/>
    </source>
</evidence>
<evidence type="ECO:0000313" key="1">
    <source>
        <dbReference type="EMBL" id="CAG8817675.1"/>
    </source>
</evidence>
<keyword evidence="2" id="KW-1185">Reference proteome</keyword>
<organism evidence="1 2">
    <name type="scientific">Racocetra persica</name>
    <dbReference type="NCBI Taxonomy" id="160502"/>
    <lineage>
        <taxon>Eukaryota</taxon>
        <taxon>Fungi</taxon>
        <taxon>Fungi incertae sedis</taxon>
        <taxon>Mucoromycota</taxon>
        <taxon>Glomeromycotina</taxon>
        <taxon>Glomeromycetes</taxon>
        <taxon>Diversisporales</taxon>
        <taxon>Gigasporaceae</taxon>
        <taxon>Racocetra</taxon>
    </lineage>
</organism>
<protein>
    <submittedName>
        <fullName evidence="1">2598_t:CDS:1</fullName>
    </submittedName>
</protein>